<accession>A0ABT3NQV1</accession>
<feature type="transmembrane region" description="Helical" evidence="14">
    <location>
        <begin position="20"/>
        <end position="37"/>
    </location>
</feature>
<dbReference type="InterPro" id="IPR025201">
    <property type="entry name" value="KdpD_TM"/>
</dbReference>
<keyword evidence="9" id="KW-0067">ATP-binding</keyword>
<proteinExistence type="predicted"/>
<dbReference type="EMBL" id="JAPFQI010000001">
    <property type="protein sequence ID" value="MCW8084512.1"/>
    <property type="molecule type" value="Genomic_DNA"/>
</dbReference>
<evidence type="ECO:0000256" key="14">
    <source>
        <dbReference type="SAM" id="Phobius"/>
    </source>
</evidence>
<keyword evidence="5" id="KW-0808">Transferase</keyword>
<dbReference type="InterPro" id="IPR003594">
    <property type="entry name" value="HATPase_dom"/>
</dbReference>
<keyword evidence="6 14" id="KW-0812">Transmembrane</keyword>
<keyword evidence="11" id="KW-0902">Two-component regulatory system</keyword>
<dbReference type="InterPro" id="IPR038318">
    <property type="entry name" value="KdpD_sf"/>
</dbReference>
<comment type="caution">
    <text evidence="16">The sequence shown here is derived from an EMBL/GenBank/DDBJ whole genome shotgun (WGS) entry which is preliminary data.</text>
</comment>
<feature type="domain" description="Histidine kinase" evidence="15">
    <location>
        <begin position="149"/>
        <end position="350"/>
    </location>
</feature>
<dbReference type="SUPFAM" id="SSF55874">
    <property type="entry name" value="ATPase domain of HSP90 chaperone/DNA topoisomerase II/histidine kinase"/>
    <property type="match status" value="1"/>
</dbReference>
<comment type="catalytic activity">
    <reaction evidence="1">
        <text>ATP + protein L-histidine = ADP + protein N-phospho-L-histidine.</text>
        <dbReference type="EC" id="2.7.13.3"/>
    </reaction>
</comment>
<evidence type="ECO:0000256" key="5">
    <source>
        <dbReference type="ARBA" id="ARBA00022679"/>
    </source>
</evidence>
<dbReference type="EC" id="2.7.13.3" evidence="3"/>
<keyword evidence="8 16" id="KW-0418">Kinase</keyword>
<dbReference type="PROSITE" id="PS50109">
    <property type="entry name" value="HIS_KIN"/>
    <property type="match status" value="1"/>
</dbReference>
<evidence type="ECO:0000256" key="2">
    <source>
        <dbReference type="ARBA" id="ARBA00004141"/>
    </source>
</evidence>
<name>A0ABT3NQV1_9PROT</name>
<keyword evidence="12 14" id="KW-0472">Membrane</keyword>
<evidence type="ECO:0000259" key="15">
    <source>
        <dbReference type="PROSITE" id="PS50109"/>
    </source>
</evidence>
<evidence type="ECO:0000256" key="12">
    <source>
        <dbReference type="ARBA" id="ARBA00023136"/>
    </source>
</evidence>
<dbReference type="Pfam" id="PF02518">
    <property type="entry name" value="HATPase_c"/>
    <property type="match status" value="1"/>
</dbReference>
<keyword evidence="13" id="KW-0175">Coiled coil</keyword>
<dbReference type="InterPro" id="IPR011495">
    <property type="entry name" value="Sig_transdc_His_kin_sub2_dim/P"/>
</dbReference>
<evidence type="ECO:0000256" key="10">
    <source>
        <dbReference type="ARBA" id="ARBA00022989"/>
    </source>
</evidence>
<dbReference type="Pfam" id="PF13493">
    <property type="entry name" value="DUF4118"/>
    <property type="match status" value="1"/>
</dbReference>
<comment type="subcellular location">
    <subcellularLocation>
        <location evidence="2">Membrane</location>
        <topology evidence="2">Multi-pass membrane protein</topology>
    </subcellularLocation>
</comment>
<evidence type="ECO:0000256" key="6">
    <source>
        <dbReference type="ARBA" id="ARBA00022692"/>
    </source>
</evidence>
<evidence type="ECO:0000256" key="3">
    <source>
        <dbReference type="ARBA" id="ARBA00012438"/>
    </source>
</evidence>
<evidence type="ECO:0000313" key="16">
    <source>
        <dbReference type="EMBL" id="MCW8084512.1"/>
    </source>
</evidence>
<feature type="transmembrane region" description="Helical" evidence="14">
    <location>
        <begin position="49"/>
        <end position="78"/>
    </location>
</feature>
<keyword evidence="10 14" id="KW-1133">Transmembrane helix</keyword>
<evidence type="ECO:0000313" key="17">
    <source>
        <dbReference type="Proteomes" id="UP001526430"/>
    </source>
</evidence>
<dbReference type="Proteomes" id="UP001526430">
    <property type="component" value="Unassembled WGS sequence"/>
</dbReference>
<dbReference type="Gene3D" id="1.20.120.620">
    <property type="entry name" value="Backbone structure of the membrane domain of e. Coli histidine kinase receptor kdpd"/>
    <property type="match status" value="1"/>
</dbReference>
<dbReference type="InterPro" id="IPR005467">
    <property type="entry name" value="His_kinase_dom"/>
</dbReference>
<dbReference type="PANTHER" id="PTHR41523:SF8">
    <property type="entry name" value="ETHYLENE RESPONSE SENSOR PROTEIN"/>
    <property type="match status" value="1"/>
</dbReference>
<dbReference type="InterPro" id="IPR004358">
    <property type="entry name" value="Sig_transdc_His_kin-like_C"/>
</dbReference>
<dbReference type="SMART" id="SM00387">
    <property type="entry name" value="HATPase_c"/>
    <property type="match status" value="1"/>
</dbReference>
<evidence type="ECO:0000256" key="11">
    <source>
        <dbReference type="ARBA" id="ARBA00023012"/>
    </source>
</evidence>
<protein>
    <recommendedName>
        <fullName evidence="3">histidine kinase</fullName>
        <ecNumber evidence="3">2.7.13.3</ecNumber>
    </recommendedName>
</protein>
<organism evidence="16 17">
    <name type="scientific">Sabulicella glaciei</name>
    <dbReference type="NCBI Taxonomy" id="2984948"/>
    <lineage>
        <taxon>Bacteria</taxon>
        <taxon>Pseudomonadati</taxon>
        <taxon>Pseudomonadota</taxon>
        <taxon>Alphaproteobacteria</taxon>
        <taxon>Acetobacterales</taxon>
        <taxon>Acetobacteraceae</taxon>
        <taxon>Sabulicella</taxon>
    </lineage>
</organism>
<dbReference type="Gene3D" id="3.30.565.10">
    <property type="entry name" value="Histidine kinase-like ATPase, C-terminal domain"/>
    <property type="match status" value="1"/>
</dbReference>
<evidence type="ECO:0000256" key="8">
    <source>
        <dbReference type="ARBA" id="ARBA00022777"/>
    </source>
</evidence>
<keyword evidence="7" id="KW-0547">Nucleotide-binding</keyword>
<evidence type="ECO:0000256" key="9">
    <source>
        <dbReference type="ARBA" id="ARBA00022840"/>
    </source>
</evidence>
<dbReference type="InterPro" id="IPR036890">
    <property type="entry name" value="HATPase_C_sf"/>
</dbReference>
<dbReference type="PANTHER" id="PTHR41523">
    <property type="entry name" value="TWO-COMPONENT SYSTEM SENSOR PROTEIN"/>
    <property type="match status" value="1"/>
</dbReference>
<evidence type="ECO:0000256" key="7">
    <source>
        <dbReference type="ARBA" id="ARBA00022741"/>
    </source>
</evidence>
<reference evidence="16 17" key="1">
    <citation type="submission" date="2022-10" db="EMBL/GenBank/DDBJ databases">
        <title>Roseococcus glaciei nov., sp. nov., isolated from glacier.</title>
        <authorList>
            <person name="Liu Q."/>
            <person name="Xin Y.-H."/>
        </authorList>
    </citation>
    <scope>NUCLEOTIDE SEQUENCE [LARGE SCALE GENOMIC DNA]</scope>
    <source>
        <strain evidence="16 17">MDT2-1-1</strain>
    </source>
</reference>
<dbReference type="RefSeq" id="WP_301588134.1">
    <property type="nucleotide sequence ID" value="NZ_JAPFQI010000001.1"/>
</dbReference>
<keyword evidence="17" id="KW-1185">Reference proteome</keyword>
<dbReference type="Pfam" id="PF07568">
    <property type="entry name" value="HisKA_2"/>
    <property type="match status" value="1"/>
</dbReference>
<sequence length="351" mass="37881">MVQLFLLTATTRALPIAVRYAGATVLILAAALARYALFGTEPGRPYFTFYPAIVITAAVFDRMSGFYATALSSVAAALFFVEPSRDLWPEEAQEFGALLYFVLSSLLVVSLLEALHGALKEVSERRKQAEESAVALARAASDRDTLLQEMVHRSRNDSQRLLAMIQLQAAMPNIESRSVSQALTEVSERVAAAARVNRYLESYWWSDATVNMKEFIEGLMADLQSSTEAVRPVAFQVDAEAQPLPIARAIPAGLIVNELVGNALKYAFADGRDGNIWVTLRRQGEELVLTVEDDGVGFNPGTPPQGTGIGLRLVRALAAQLEGALATSSTRGSGDSAKGAGWIVRFPAKAC</sequence>
<gene>
    <name evidence="16" type="ORF">OF850_02635</name>
</gene>
<feature type="coiled-coil region" evidence="13">
    <location>
        <begin position="112"/>
        <end position="139"/>
    </location>
</feature>
<evidence type="ECO:0000256" key="4">
    <source>
        <dbReference type="ARBA" id="ARBA00022553"/>
    </source>
</evidence>
<evidence type="ECO:0000256" key="13">
    <source>
        <dbReference type="SAM" id="Coils"/>
    </source>
</evidence>
<evidence type="ECO:0000256" key="1">
    <source>
        <dbReference type="ARBA" id="ARBA00000085"/>
    </source>
</evidence>
<dbReference type="GO" id="GO:0016301">
    <property type="term" value="F:kinase activity"/>
    <property type="evidence" value="ECO:0007669"/>
    <property type="project" value="UniProtKB-KW"/>
</dbReference>
<dbReference type="PRINTS" id="PR00344">
    <property type="entry name" value="BCTRLSENSOR"/>
</dbReference>
<keyword evidence="4" id="KW-0597">Phosphoprotein</keyword>
<feature type="transmembrane region" description="Helical" evidence="14">
    <location>
        <begin position="98"/>
        <end position="119"/>
    </location>
</feature>